<organism evidence="2 3">
    <name type="scientific">Steinernema carpocapsae</name>
    <name type="common">Entomopathogenic nematode</name>
    <dbReference type="NCBI Taxonomy" id="34508"/>
    <lineage>
        <taxon>Eukaryota</taxon>
        <taxon>Metazoa</taxon>
        <taxon>Ecdysozoa</taxon>
        <taxon>Nematoda</taxon>
        <taxon>Chromadorea</taxon>
        <taxon>Rhabditida</taxon>
        <taxon>Tylenchina</taxon>
        <taxon>Panagrolaimomorpha</taxon>
        <taxon>Strongyloidoidea</taxon>
        <taxon>Steinernematidae</taxon>
        <taxon>Steinernema</taxon>
    </lineage>
</organism>
<accession>A0A4U5NDS4</accession>
<protein>
    <submittedName>
        <fullName evidence="2">Uncharacterized protein</fullName>
    </submittedName>
</protein>
<keyword evidence="3" id="KW-1185">Reference proteome</keyword>
<evidence type="ECO:0000313" key="3">
    <source>
        <dbReference type="Proteomes" id="UP000298663"/>
    </source>
</evidence>
<evidence type="ECO:0000313" key="2">
    <source>
        <dbReference type="EMBL" id="TKR81008.1"/>
    </source>
</evidence>
<proteinExistence type="predicted"/>
<reference evidence="2 3" key="2">
    <citation type="journal article" date="2019" name="G3 (Bethesda)">
        <title>Hybrid Assembly of the Genome of the Entomopathogenic Nematode Steinernema carpocapsae Identifies the X-Chromosome.</title>
        <authorList>
            <person name="Serra L."/>
            <person name="Macchietto M."/>
            <person name="Macias-Munoz A."/>
            <person name="McGill C.J."/>
            <person name="Rodriguez I.M."/>
            <person name="Rodriguez B."/>
            <person name="Murad R."/>
            <person name="Mortazavi A."/>
        </authorList>
    </citation>
    <scope>NUCLEOTIDE SEQUENCE [LARGE SCALE GENOMIC DNA]</scope>
    <source>
        <strain evidence="2 3">ALL</strain>
    </source>
</reference>
<dbReference type="Proteomes" id="UP000298663">
    <property type="component" value="Unassembled WGS sequence"/>
</dbReference>
<evidence type="ECO:0000256" key="1">
    <source>
        <dbReference type="SAM" id="MobiDB-lite"/>
    </source>
</evidence>
<reference evidence="2 3" key="1">
    <citation type="journal article" date="2015" name="Genome Biol.">
        <title>Comparative genomics of Steinernema reveals deeply conserved gene regulatory networks.</title>
        <authorList>
            <person name="Dillman A.R."/>
            <person name="Macchietto M."/>
            <person name="Porter C.F."/>
            <person name="Rogers A."/>
            <person name="Williams B."/>
            <person name="Antoshechkin I."/>
            <person name="Lee M.M."/>
            <person name="Goodwin Z."/>
            <person name="Lu X."/>
            <person name="Lewis E.E."/>
            <person name="Goodrich-Blair H."/>
            <person name="Stock S.P."/>
            <person name="Adams B.J."/>
            <person name="Sternberg P.W."/>
            <person name="Mortazavi A."/>
        </authorList>
    </citation>
    <scope>NUCLEOTIDE SEQUENCE [LARGE SCALE GENOMIC DNA]</scope>
    <source>
        <strain evidence="2 3">ALL</strain>
    </source>
</reference>
<dbReference type="AlphaFoldDB" id="A0A4U5NDS4"/>
<dbReference type="EMBL" id="AZBU02000004">
    <property type="protein sequence ID" value="TKR81008.1"/>
    <property type="molecule type" value="Genomic_DNA"/>
</dbReference>
<name>A0A4U5NDS4_STECR</name>
<feature type="region of interest" description="Disordered" evidence="1">
    <location>
        <begin position="42"/>
        <end position="67"/>
    </location>
</feature>
<sequence>MLFSFPGFFHKSFSSQSWQEPAVARTPFSIAASCRTLSAPPKRPRILRSRYGIPPSQDPSNRRAMEA</sequence>
<comment type="caution">
    <text evidence="2">The sequence shown here is derived from an EMBL/GenBank/DDBJ whole genome shotgun (WGS) entry which is preliminary data.</text>
</comment>
<gene>
    <name evidence="2" type="ORF">L596_014958</name>
</gene>